<evidence type="ECO:0000256" key="7">
    <source>
        <dbReference type="ARBA" id="ARBA00023273"/>
    </source>
</evidence>
<evidence type="ECO:0000259" key="13">
    <source>
        <dbReference type="PROSITE" id="PS51181"/>
    </source>
</evidence>
<sequence length="1181" mass="129708">MEEGYELDLTYITERIIAVSFPRGCTEEIYSHNLKDVTRMLKSKHADNYLIINLSEKRHDLTKMNPKTLDTGWPDMHAPPLDKICTICKAMESWLNADPLHVVVIHCRGGKGRIGVVISSFVHFTDVSASADQALDRFAMRKYYDDKVSALMTPSQKRYVWILNSLLSGSMKINASPLFLHCVILHGIPNFDLQLPMNIHHIGPGHRDRVCITLEPAQLLKGDIMIKCYHKGDVTSDREVIFRLQFHTGAVQGYNLMFEKEDMETANKDPRFADYGKVELVFSEGPERIPDADRWQNGADVIVDYNTADPLIRWDSYQNICDGEGLTQDKAANKRSPSGGEATLGRGARTTSATSSPDHSDHALSVSSDSGLSSTSLWADRPTPVPTPTTTTTTTIRPNQGPSQQEKVQLKRLLSGFGLDDPSLREMGDQGPIVGIQQIVPAQVHINGDPRPRERETDILDDEVITGHDLHSVDSLGTLSSSCHKSSQNSLLSDGFGSPGGEEQQSQSQHHLHHPAHPPMEEYERAYAEARRGCLSSRSNSVASANPSSAPMPKQHVYRQGSYSTQSWVRQQQMVAAQQFIYMAEDGNETERYPGNKQGSSSPKAGLLTEPQGLSRDMTTDAMTNTAPHNKQATMNNNNNNKRDEEFKSLTMDIDNSIDQLNQLIMDLDPTFAPVSSHSSSIKRNGGTVGGDRGVQGSADILPLCAPVSGKYSVCTQCIMALSPFMNHFILYGWLHVCVCCLLQHPLLYRTDSVDYRGPDMDSGVEAGSDMTPPTPAFPISPPTPYGKQPPPHSMSLDYGHHSPPLHHPHIHPAPNAHSSPRSSQRSCMARYALSRSPAQSFDEQDDSGHGYGTDCPNTNSNLLGNGGMDRELLTSMDGLTQLQLPQMLPPVLPEKKRASDGEHSLGTASPALSGFSSPHSGSNKQVTVKFVQDTSKYWYKPDISRDQAISVLKDKDPGCFIVRDSHSFRGAYGLAMKVATPPPSVLQQTKKGSLTALVCQHSITPLALPCKLIIPDRDPLEDVVETTSQLVTNSAAELLKQGAACNVWYLGSVEMESLTGAQAVQKATSMSLSANPPPTSTVVHFKVSSQGITLTDNQRKLFFRRHYNVNTVIFCALDPQDRKWNKDGCPSAKIFGFVARKTGTSMDNVCHLFAEHDPEQPASAIVNFVSKVMIGSQKSK</sequence>
<keyword evidence="16" id="KW-1185">Reference proteome</keyword>
<reference evidence="15" key="2">
    <citation type="submission" date="2025-09" db="UniProtKB">
        <authorList>
            <consortium name="Ensembl"/>
        </authorList>
    </citation>
    <scope>IDENTIFICATION</scope>
</reference>
<feature type="compositionally biased region" description="Polar residues" evidence="9">
    <location>
        <begin position="915"/>
        <end position="924"/>
    </location>
</feature>
<dbReference type="InterPro" id="IPR051484">
    <property type="entry name" value="Tensin_PTEN_phosphatase"/>
</dbReference>
<dbReference type="SUPFAM" id="SSF52799">
    <property type="entry name" value="(Phosphotyrosine protein) phosphatases II"/>
    <property type="match status" value="1"/>
</dbReference>
<reference evidence="15" key="1">
    <citation type="submission" date="2025-08" db="UniProtKB">
        <authorList>
            <consortium name="Ensembl"/>
        </authorList>
    </citation>
    <scope>IDENTIFICATION</scope>
</reference>
<evidence type="ECO:0000259" key="14">
    <source>
        <dbReference type="PROSITE" id="PS51182"/>
    </source>
</evidence>
<dbReference type="PROSITE" id="PS50001">
    <property type="entry name" value="SH2"/>
    <property type="match status" value="1"/>
</dbReference>
<dbReference type="InterPro" id="IPR033929">
    <property type="entry name" value="Tensin_PTB"/>
</dbReference>
<feature type="compositionally biased region" description="Low complexity" evidence="9">
    <location>
        <begin position="364"/>
        <end position="377"/>
    </location>
</feature>
<evidence type="ECO:0000259" key="12">
    <source>
        <dbReference type="PROSITE" id="PS50056"/>
    </source>
</evidence>
<comment type="similarity">
    <text evidence="3">Belongs to the PTEN phosphatase protein family.</text>
</comment>
<feature type="domain" description="Phosphatase tensin-type" evidence="13">
    <location>
        <begin position="1"/>
        <end position="170"/>
    </location>
</feature>
<evidence type="ECO:0000256" key="4">
    <source>
        <dbReference type="ARBA" id="ARBA00022553"/>
    </source>
</evidence>
<dbReference type="Gene3D" id="2.60.40.1110">
    <property type="match status" value="1"/>
</dbReference>
<dbReference type="AlphaFoldDB" id="A0A8C9XKV4"/>
<dbReference type="InterPro" id="IPR011993">
    <property type="entry name" value="PH-like_dom_sf"/>
</dbReference>
<dbReference type="InterPro" id="IPR000980">
    <property type="entry name" value="SH2"/>
</dbReference>
<accession>A0A8C9XKV4</accession>
<dbReference type="InterPro" id="IPR036860">
    <property type="entry name" value="SH2_dom_sf"/>
</dbReference>
<feature type="region of interest" description="Disordered" evidence="9">
    <location>
        <begin position="589"/>
        <end position="610"/>
    </location>
</feature>
<dbReference type="InterPro" id="IPR003595">
    <property type="entry name" value="Tyr_Pase_cat"/>
</dbReference>
<feature type="region of interest" description="Disordered" evidence="9">
    <location>
        <begin position="893"/>
        <end position="924"/>
    </location>
</feature>
<dbReference type="Pfam" id="PF22785">
    <property type="entry name" value="Tc-R-P"/>
    <property type="match status" value="1"/>
</dbReference>
<name>A0A8C9XKV4_SANLU</name>
<dbReference type="PROSITE" id="PS01179">
    <property type="entry name" value="PID"/>
    <property type="match status" value="1"/>
</dbReference>
<feature type="compositionally biased region" description="Basic and acidic residues" evidence="9">
    <location>
        <begin position="894"/>
        <end position="904"/>
    </location>
</feature>
<dbReference type="InterPro" id="IPR013625">
    <property type="entry name" value="PTB"/>
</dbReference>
<protein>
    <submittedName>
        <fullName evidence="15">Tensin 3</fullName>
    </submittedName>
</protein>
<feature type="compositionally biased region" description="Low complexity" evidence="9">
    <location>
        <begin position="536"/>
        <end position="551"/>
    </location>
</feature>
<dbReference type="PROSITE" id="PS51182">
    <property type="entry name" value="C2_TENSIN"/>
    <property type="match status" value="1"/>
</dbReference>
<feature type="region of interest" description="Disordered" evidence="9">
    <location>
        <begin position="328"/>
        <end position="405"/>
    </location>
</feature>
<dbReference type="SUPFAM" id="SSF55550">
    <property type="entry name" value="SH2 domain"/>
    <property type="match status" value="1"/>
</dbReference>
<dbReference type="GO" id="GO:0005925">
    <property type="term" value="C:focal adhesion"/>
    <property type="evidence" value="ECO:0007669"/>
    <property type="project" value="UniProtKB-SubCell"/>
</dbReference>
<dbReference type="Pfam" id="PF00017">
    <property type="entry name" value="SH2"/>
    <property type="match status" value="1"/>
</dbReference>
<dbReference type="Ensembl" id="ENSSLUT00000010974.1">
    <property type="protein sequence ID" value="ENSSLUP00000010634.1"/>
    <property type="gene ID" value="ENSSLUG00000004891.1"/>
</dbReference>
<evidence type="ECO:0000256" key="2">
    <source>
        <dbReference type="ARBA" id="ARBA00004316"/>
    </source>
</evidence>
<dbReference type="InterPro" id="IPR014020">
    <property type="entry name" value="Tensin_C2-dom"/>
</dbReference>
<dbReference type="SUPFAM" id="SSF49562">
    <property type="entry name" value="C2 domain (Calcium/lipid-binding domain, CaLB)"/>
    <property type="match status" value="1"/>
</dbReference>
<feature type="domain" description="Tyrosine specific protein phosphatases" evidence="12">
    <location>
        <begin position="103"/>
        <end position="142"/>
    </location>
</feature>
<evidence type="ECO:0000259" key="11">
    <source>
        <dbReference type="PROSITE" id="PS50001"/>
    </source>
</evidence>
<organism evidence="15 16">
    <name type="scientific">Sander lucioperca</name>
    <name type="common">Pike-perch</name>
    <name type="synonym">Perca lucioperca</name>
    <dbReference type="NCBI Taxonomy" id="283035"/>
    <lineage>
        <taxon>Eukaryota</taxon>
        <taxon>Metazoa</taxon>
        <taxon>Chordata</taxon>
        <taxon>Craniata</taxon>
        <taxon>Vertebrata</taxon>
        <taxon>Euteleostomi</taxon>
        <taxon>Actinopterygii</taxon>
        <taxon>Neopterygii</taxon>
        <taxon>Teleostei</taxon>
        <taxon>Neoteleostei</taxon>
        <taxon>Acanthomorphata</taxon>
        <taxon>Eupercaria</taxon>
        <taxon>Perciformes</taxon>
        <taxon>Percoidei</taxon>
        <taxon>Percidae</taxon>
        <taxon>Luciopercinae</taxon>
        <taxon>Sander</taxon>
    </lineage>
</organism>
<feature type="compositionally biased region" description="Polar residues" evidence="9">
    <location>
        <begin position="479"/>
        <end position="492"/>
    </location>
</feature>
<feature type="compositionally biased region" description="Pro residues" evidence="9">
    <location>
        <begin position="773"/>
        <end position="793"/>
    </location>
</feature>
<feature type="domain" description="PID" evidence="10">
    <location>
        <begin position="1048"/>
        <end position="1173"/>
    </location>
</feature>
<feature type="region of interest" description="Disordered" evidence="9">
    <location>
        <begin position="479"/>
        <end position="558"/>
    </location>
</feature>
<dbReference type="PROSITE" id="PS50056">
    <property type="entry name" value="TYR_PHOSPHATASE_2"/>
    <property type="match status" value="1"/>
</dbReference>
<dbReference type="Pfam" id="PF10409">
    <property type="entry name" value="PTEN_C2"/>
    <property type="match status" value="1"/>
</dbReference>
<keyword evidence="7" id="KW-0966">Cell projection</keyword>
<dbReference type="InterPro" id="IPR006020">
    <property type="entry name" value="PTB/PI_dom"/>
</dbReference>
<gene>
    <name evidence="15" type="primary">LOC116046043</name>
</gene>
<dbReference type="SUPFAM" id="SSF50729">
    <property type="entry name" value="PH domain-like"/>
    <property type="match status" value="1"/>
</dbReference>
<evidence type="ECO:0000313" key="15">
    <source>
        <dbReference type="Ensembl" id="ENSSLUP00000010634.1"/>
    </source>
</evidence>
<evidence type="ECO:0000313" key="16">
    <source>
        <dbReference type="Proteomes" id="UP000694568"/>
    </source>
</evidence>
<dbReference type="SMART" id="SM00252">
    <property type="entry name" value="SH2"/>
    <property type="match status" value="1"/>
</dbReference>
<dbReference type="SMART" id="SM01326">
    <property type="entry name" value="PTEN_C2"/>
    <property type="match status" value="1"/>
</dbReference>
<dbReference type="CDD" id="cd01213">
    <property type="entry name" value="PTB_tensin"/>
    <property type="match status" value="1"/>
</dbReference>
<evidence type="ECO:0000256" key="3">
    <source>
        <dbReference type="ARBA" id="ARBA00007881"/>
    </source>
</evidence>
<evidence type="ECO:0000256" key="8">
    <source>
        <dbReference type="PROSITE-ProRule" id="PRU00191"/>
    </source>
</evidence>
<dbReference type="Gene3D" id="3.30.505.10">
    <property type="entry name" value="SH2 domain"/>
    <property type="match status" value="1"/>
</dbReference>
<evidence type="ECO:0000256" key="6">
    <source>
        <dbReference type="ARBA" id="ARBA00022999"/>
    </source>
</evidence>
<dbReference type="InterPro" id="IPR000387">
    <property type="entry name" value="Tyr_Pase_dom"/>
</dbReference>
<dbReference type="Proteomes" id="UP000694568">
    <property type="component" value="Unplaced"/>
</dbReference>
<dbReference type="Gene3D" id="3.90.190.10">
    <property type="entry name" value="Protein tyrosine phosphatase superfamily"/>
    <property type="match status" value="1"/>
</dbReference>
<feature type="domain" description="C2 tensin-type" evidence="14">
    <location>
        <begin position="175"/>
        <end position="285"/>
    </location>
</feature>
<feature type="compositionally biased region" description="Basic and acidic residues" evidence="9">
    <location>
        <begin position="519"/>
        <end position="532"/>
    </location>
</feature>
<dbReference type="Gene3D" id="2.30.29.30">
    <property type="entry name" value="Pleckstrin-homology domain (PH domain)/Phosphotyrosine-binding domain (PTB)"/>
    <property type="match status" value="1"/>
</dbReference>
<feature type="domain" description="SH2" evidence="11">
    <location>
        <begin position="939"/>
        <end position="978"/>
    </location>
</feature>
<dbReference type="SMART" id="SM00462">
    <property type="entry name" value="PTB"/>
    <property type="match status" value="1"/>
</dbReference>
<dbReference type="Pfam" id="PF08416">
    <property type="entry name" value="PTB"/>
    <property type="match status" value="1"/>
</dbReference>
<dbReference type="InterPro" id="IPR035892">
    <property type="entry name" value="C2_domain_sf"/>
</dbReference>
<feature type="region of interest" description="Disordered" evidence="9">
    <location>
        <begin position="760"/>
        <end position="871"/>
    </location>
</feature>
<proteinExistence type="inferred from homology"/>
<dbReference type="SMART" id="SM00404">
    <property type="entry name" value="PTPc_motif"/>
    <property type="match status" value="1"/>
</dbReference>
<evidence type="ECO:0000259" key="10">
    <source>
        <dbReference type="PROSITE" id="PS01179"/>
    </source>
</evidence>
<dbReference type="PANTHER" id="PTHR45734">
    <property type="entry name" value="TENSIN"/>
    <property type="match status" value="1"/>
</dbReference>
<dbReference type="FunFam" id="3.90.190.10:FF:000010">
    <property type="entry name" value="tensin-1 isoform X2"/>
    <property type="match status" value="1"/>
</dbReference>
<feature type="compositionally biased region" description="Polar residues" evidence="9">
    <location>
        <begin position="396"/>
        <end position="405"/>
    </location>
</feature>
<keyword evidence="5" id="KW-0965">Cell junction</keyword>
<dbReference type="PROSITE" id="PS51181">
    <property type="entry name" value="PPASE_TENSIN"/>
    <property type="match status" value="1"/>
</dbReference>
<dbReference type="FunFam" id="2.30.29.30:FF:000039">
    <property type="entry name" value="Tensin 1"/>
    <property type="match status" value="1"/>
</dbReference>
<dbReference type="InterPro" id="IPR029023">
    <property type="entry name" value="Tensin_phosphatase"/>
</dbReference>
<evidence type="ECO:0000256" key="1">
    <source>
        <dbReference type="ARBA" id="ARBA00004246"/>
    </source>
</evidence>
<evidence type="ECO:0000256" key="9">
    <source>
        <dbReference type="SAM" id="MobiDB-lite"/>
    </source>
</evidence>
<dbReference type="PANTHER" id="PTHR45734:SF5">
    <property type="entry name" value="TENSIN-3"/>
    <property type="match status" value="1"/>
</dbReference>
<keyword evidence="4" id="KW-0597">Phosphoprotein</keyword>
<dbReference type="GeneTree" id="ENSGT00940000156328"/>
<dbReference type="InterPro" id="IPR029021">
    <property type="entry name" value="Prot-tyrosine_phosphatase-like"/>
</dbReference>
<keyword evidence="6 8" id="KW-0727">SH2 domain</keyword>
<comment type="subcellular location">
    <subcellularLocation>
        <location evidence="1">Cell junction</location>
        <location evidence="1">Focal adhesion</location>
    </subcellularLocation>
    <subcellularLocation>
        <location evidence="2">Cell projection</location>
    </subcellularLocation>
</comment>
<evidence type="ECO:0000256" key="5">
    <source>
        <dbReference type="ARBA" id="ARBA00022949"/>
    </source>
</evidence>
<dbReference type="GO" id="GO:0042995">
    <property type="term" value="C:cell projection"/>
    <property type="evidence" value="ECO:0007669"/>
    <property type="project" value="UniProtKB-SubCell"/>
</dbReference>